<reference evidence="3" key="1">
    <citation type="submission" date="2018-02" db="EMBL/GenBank/DDBJ databases">
        <authorList>
            <person name="Clavel T."/>
            <person name="Strowig T."/>
        </authorList>
    </citation>
    <scope>NUCLEOTIDE SEQUENCE [LARGE SCALE GENOMIC DNA]</scope>
    <source>
        <strain evidence="3">DSM 100764</strain>
    </source>
</reference>
<organism evidence="2 3">
    <name type="scientific">Paramuribaculum intestinale</name>
    <dbReference type="NCBI Taxonomy" id="2094151"/>
    <lineage>
        <taxon>Bacteria</taxon>
        <taxon>Pseudomonadati</taxon>
        <taxon>Bacteroidota</taxon>
        <taxon>Bacteroidia</taxon>
        <taxon>Bacteroidales</taxon>
        <taxon>Muribaculaceae</taxon>
        <taxon>Paramuribaculum</taxon>
    </lineage>
</organism>
<dbReference type="SUPFAM" id="SSF53448">
    <property type="entry name" value="Nucleotide-diphospho-sugar transferases"/>
    <property type="match status" value="1"/>
</dbReference>
<dbReference type="PANTHER" id="PTHR43179:SF10">
    <property type="entry name" value="GLYCOSYL TRANSFERASE"/>
    <property type="match status" value="1"/>
</dbReference>
<comment type="caution">
    <text evidence="2">The sequence shown here is derived from an EMBL/GenBank/DDBJ whole genome shotgun (WGS) entry which is preliminary data.</text>
</comment>
<dbReference type="GO" id="GO:0016740">
    <property type="term" value="F:transferase activity"/>
    <property type="evidence" value="ECO:0007669"/>
    <property type="project" value="UniProtKB-KW"/>
</dbReference>
<evidence type="ECO:0000313" key="3">
    <source>
        <dbReference type="Proteomes" id="UP000244925"/>
    </source>
</evidence>
<dbReference type="EMBL" id="PUBV01000010">
    <property type="protein sequence ID" value="PWB07723.1"/>
    <property type="molecule type" value="Genomic_DNA"/>
</dbReference>
<accession>A0A2V1ISM9</accession>
<dbReference type="InterPro" id="IPR001173">
    <property type="entry name" value="Glyco_trans_2-like"/>
</dbReference>
<name>A0A2V1ISM9_9BACT</name>
<gene>
    <name evidence="2" type="ORF">C5O25_06190</name>
</gene>
<proteinExistence type="predicted"/>
<protein>
    <submittedName>
        <fullName evidence="2">Glycosyltransferase family 2 protein</fullName>
    </submittedName>
</protein>
<sequence length="277" mass="31519">MIDPLRVKLTASVVVHRTPAWQLQAVLGSLRADGVTSVSVVDNSPDDRLRDVACGFEGVSYIRVPNRGYGAAHNVAIRRSMASGATHHLLLNPDVRWEPGVVERLLDEMRRTPRCGMVAPRIVYPDGRLQYTCRMLPSPFDLILRRFVPSFLWRGRRQRYLLAGWDHATVLDVPYLQGSFMLAACDALREAGLFDERFFMYPEDIDLTRRIHALRPTVYCPAATVVHDHAAASARSLRMLAVHAVNMIRYFNKWGWVSDRARRQANSRLLDSISVRR</sequence>
<evidence type="ECO:0000313" key="2">
    <source>
        <dbReference type="EMBL" id="PWB07723.1"/>
    </source>
</evidence>
<dbReference type="Pfam" id="PF00535">
    <property type="entry name" value="Glycos_transf_2"/>
    <property type="match status" value="1"/>
</dbReference>
<dbReference type="AlphaFoldDB" id="A0A2V1ISM9"/>
<dbReference type="InterPro" id="IPR029044">
    <property type="entry name" value="Nucleotide-diphossugar_trans"/>
</dbReference>
<dbReference type="Proteomes" id="UP000244925">
    <property type="component" value="Unassembled WGS sequence"/>
</dbReference>
<dbReference type="PANTHER" id="PTHR43179">
    <property type="entry name" value="RHAMNOSYLTRANSFERASE WBBL"/>
    <property type="match status" value="1"/>
</dbReference>
<keyword evidence="2" id="KW-0808">Transferase</keyword>
<evidence type="ECO:0000259" key="1">
    <source>
        <dbReference type="Pfam" id="PF00535"/>
    </source>
</evidence>
<dbReference type="Gene3D" id="3.90.550.10">
    <property type="entry name" value="Spore Coat Polysaccharide Biosynthesis Protein SpsA, Chain A"/>
    <property type="match status" value="1"/>
</dbReference>
<dbReference type="RefSeq" id="WP_107035869.1">
    <property type="nucleotide sequence ID" value="NZ_CAPWYF010000005.1"/>
</dbReference>
<keyword evidence="3" id="KW-1185">Reference proteome</keyword>
<feature type="domain" description="Glycosyltransferase 2-like" evidence="1">
    <location>
        <begin position="37"/>
        <end position="136"/>
    </location>
</feature>